<feature type="domain" description="Solute-binding protein family 5" evidence="5">
    <location>
        <begin position="80"/>
        <end position="423"/>
    </location>
</feature>
<evidence type="ECO:0000256" key="3">
    <source>
        <dbReference type="ARBA" id="ARBA00022729"/>
    </source>
</evidence>
<gene>
    <name evidence="6" type="ORF">CLV56_3988</name>
</gene>
<dbReference type="SUPFAM" id="SSF53850">
    <property type="entry name" value="Periplasmic binding protein-like II"/>
    <property type="match status" value="1"/>
</dbReference>
<dbReference type="InterPro" id="IPR039424">
    <property type="entry name" value="SBP_5"/>
</dbReference>
<keyword evidence="7" id="KW-1185">Reference proteome</keyword>
<evidence type="ECO:0000313" key="7">
    <source>
        <dbReference type="Proteomes" id="UP000230842"/>
    </source>
</evidence>
<feature type="signal peptide" evidence="4">
    <location>
        <begin position="1"/>
        <end position="23"/>
    </location>
</feature>
<dbReference type="RefSeq" id="WP_039342053.1">
    <property type="nucleotide sequence ID" value="NZ_PGEZ01000003.1"/>
</dbReference>
<dbReference type="GO" id="GO:1904680">
    <property type="term" value="F:peptide transmembrane transporter activity"/>
    <property type="evidence" value="ECO:0007669"/>
    <property type="project" value="TreeGrafter"/>
</dbReference>
<dbReference type="OrthoDB" id="9764591at2"/>
<dbReference type="Gene3D" id="3.10.105.10">
    <property type="entry name" value="Dipeptide-binding Protein, Domain 3"/>
    <property type="match status" value="1"/>
</dbReference>
<comment type="similarity">
    <text evidence="1">Belongs to the bacterial solute-binding protein 5 family.</text>
</comment>
<keyword evidence="2" id="KW-0813">Transport</keyword>
<comment type="caution">
    <text evidence="6">The sequence shown here is derived from an EMBL/GenBank/DDBJ whole genome shotgun (WGS) entry which is preliminary data.</text>
</comment>
<evidence type="ECO:0000313" key="6">
    <source>
        <dbReference type="EMBL" id="PJJ48284.1"/>
    </source>
</evidence>
<organism evidence="6 7">
    <name type="scientific">Mumia flava</name>
    <dbReference type="NCBI Taxonomy" id="1348852"/>
    <lineage>
        <taxon>Bacteria</taxon>
        <taxon>Bacillati</taxon>
        <taxon>Actinomycetota</taxon>
        <taxon>Actinomycetes</taxon>
        <taxon>Propionibacteriales</taxon>
        <taxon>Nocardioidaceae</taxon>
        <taxon>Mumia</taxon>
    </lineage>
</organism>
<accession>A0A0B2BNA1</accession>
<dbReference type="PANTHER" id="PTHR30290:SF9">
    <property type="entry name" value="OLIGOPEPTIDE-BINDING PROTEIN APPA"/>
    <property type="match status" value="1"/>
</dbReference>
<dbReference type="GO" id="GO:0015833">
    <property type="term" value="P:peptide transport"/>
    <property type="evidence" value="ECO:0007669"/>
    <property type="project" value="TreeGrafter"/>
</dbReference>
<dbReference type="InterPro" id="IPR030678">
    <property type="entry name" value="Peptide/Ni-bd"/>
</dbReference>
<dbReference type="PROSITE" id="PS51257">
    <property type="entry name" value="PROKAR_LIPOPROTEIN"/>
    <property type="match status" value="1"/>
</dbReference>
<proteinExistence type="inferred from homology"/>
<dbReference type="EMBL" id="PGEZ01000003">
    <property type="protein sequence ID" value="PJJ48284.1"/>
    <property type="molecule type" value="Genomic_DNA"/>
</dbReference>
<evidence type="ECO:0000259" key="5">
    <source>
        <dbReference type="Pfam" id="PF00496"/>
    </source>
</evidence>
<evidence type="ECO:0000256" key="1">
    <source>
        <dbReference type="ARBA" id="ARBA00005695"/>
    </source>
</evidence>
<dbReference type="Proteomes" id="UP000230842">
    <property type="component" value="Unassembled WGS sequence"/>
</dbReference>
<evidence type="ECO:0000256" key="4">
    <source>
        <dbReference type="SAM" id="SignalP"/>
    </source>
</evidence>
<sequence length="506" mass="53845">MFRRLAGPLAAAALLALSACSPAATDADASGDPVAGGTLDVVRANPFEGFELDKQTLNSSYQISQAVIEPLIRTSGDGTELVPGLATEWTFNDDSTVLTLTLNPDATFSDGSPVTAADVAFSVDVWKQGANYGATYSAVEATKVVDDHTIELHLVAPDTTFPVYLSWAVAGVVPKDFGGRTAQAFWKQPVGAGPYTVSTWSTNGEVVLERSDHYYREDRPYVDEIVSTFASDPNSIVLRLQSGEIDTADEILPVTADSLPEQNVQAESEHLTPLLLMNTQDPALSDPAVRRAIGYAIDYDAIVSTALRGYGVVPTGALPTNSPNWAPPSEPYFSQDAAQAQELLDGASSAPAKLTFTYPNDPSSTLMAQIIQENLAAVGITVDLRSADASTNFASISGGDYQLGIFAYNAISPDVADPAWYVAATSSMFTGAPVDDLIGDLTEYAAAATEDDKKSIVTRMQDRWSEQAPFLALAHISALEAVGDDAHGVDITPWGTYYFDDVWTTE</sequence>
<dbReference type="PIRSF" id="PIRSF002741">
    <property type="entry name" value="MppA"/>
    <property type="match status" value="1"/>
</dbReference>
<dbReference type="PANTHER" id="PTHR30290">
    <property type="entry name" value="PERIPLASMIC BINDING COMPONENT OF ABC TRANSPORTER"/>
    <property type="match status" value="1"/>
</dbReference>
<dbReference type="AlphaFoldDB" id="A0A0B2BNA1"/>
<dbReference type="Gene3D" id="3.40.190.10">
    <property type="entry name" value="Periplasmic binding protein-like II"/>
    <property type="match status" value="1"/>
</dbReference>
<protein>
    <submittedName>
        <fullName evidence="6">Peptide/nickel transport system substrate-binding protein</fullName>
    </submittedName>
</protein>
<name>A0A0B2BNA1_9ACTN</name>
<dbReference type="CDD" id="cd00995">
    <property type="entry name" value="PBP2_NikA_DppA_OppA_like"/>
    <property type="match status" value="1"/>
</dbReference>
<keyword evidence="3 4" id="KW-0732">Signal</keyword>
<dbReference type="GO" id="GO:0043190">
    <property type="term" value="C:ATP-binding cassette (ABC) transporter complex"/>
    <property type="evidence" value="ECO:0007669"/>
    <property type="project" value="InterPro"/>
</dbReference>
<feature type="chain" id="PRO_5039075479" evidence="4">
    <location>
        <begin position="24"/>
        <end position="506"/>
    </location>
</feature>
<dbReference type="GO" id="GO:0042597">
    <property type="term" value="C:periplasmic space"/>
    <property type="evidence" value="ECO:0007669"/>
    <property type="project" value="UniProtKB-ARBA"/>
</dbReference>
<dbReference type="Pfam" id="PF00496">
    <property type="entry name" value="SBP_bac_5"/>
    <property type="match status" value="1"/>
</dbReference>
<dbReference type="InterPro" id="IPR000914">
    <property type="entry name" value="SBP_5_dom"/>
</dbReference>
<evidence type="ECO:0000256" key="2">
    <source>
        <dbReference type="ARBA" id="ARBA00022448"/>
    </source>
</evidence>
<reference evidence="6 7" key="1">
    <citation type="submission" date="2017-11" db="EMBL/GenBank/DDBJ databases">
        <title>Genomic Encyclopedia of Archaeal and Bacterial Type Strains, Phase II (KMG-II): From Individual Species to Whole Genera.</title>
        <authorList>
            <person name="Goeker M."/>
        </authorList>
    </citation>
    <scope>NUCLEOTIDE SEQUENCE [LARGE SCALE GENOMIC DNA]</scope>
    <source>
        <strain evidence="6 7">DSM 27763</strain>
    </source>
</reference>